<protein>
    <submittedName>
        <fullName evidence="2">Uncharacterized protein</fullName>
    </submittedName>
</protein>
<feature type="region of interest" description="Disordered" evidence="1">
    <location>
        <begin position="208"/>
        <end position="261"/>
    </location>
</feature>
<reference evidence="2" key="1">
    <citation type="submission" date="2021-01" db="EMBL/GenBank/DDBJ databases">
        <authorList>
            <person name="Corre E."/>
            <person name="Pelletier E."/>
            <person name="Niang G."/>
            <person name="Scheremetjew M."/>
            <person name="Finn R."/>
            <person name="Kale V."/>
            <person name="Holt S."/>
            <person name="Cochrane G."/>
            <person name="Meng A."/>
            <person name="Brown T."/>
            <person name="Cohen L."/>
        </authorList>
    </citation>
    <scope>NUCLEOTIDE SEQUENCE</scope>
    <source>
        <strain evidence="2">Grunow 1884</strain>
    </source>
</reference>
<feature type="compositionally biased region" description="Low complexity" evidence="1">
    <location>
        <begin position="1"/>
        <end position="51"/>
    </location>
</feature>
<gene>
    <name evidence="2" type="ORF">OSIN01602_LOCUS5380</name>
</gene>
<dbReference type="AlphaFoldDB" id="A0A7S2ED91"/>
<accession>A0A7S2ED91</accession>
<dbReference type="EMBL" id="HBGO01009700">
    <property type="protein sequence ID" value="CAD9329908.1"/>
    <property type="molecule type" value="Transcribed_RNA"/>
</dbReference>
<proteinExistence type="predicted"/>
<name>A0A7S2ED91_TRICV</name>
<feature type="region of interest" description="Disordered" evidence="1">
    <location>
        <begin position="333"/>
        <end position="387"/>
    </location>
</feature>
<feature type="region of interest" description="Disordered" evidence="1">
    <location>
        <begin position="1"/>
        <end position="67"/>
    </location>
</feature>
<organism evidence="2">
    <name type="scientific">Trieres chinensis</name>
    <name type="common">Marine centric diatom</name>
    <name type="synonym">Odontella sinensis</name>
    <dbReference type="NCBI Taxonomy" id="1514140"/>
    <lineage>
        <taxon>Eukaryota</taxon>
        <taxon>Sar</taxon>
        <taxon>Stramenopiles</taxon>
        <taxon>Ochrophyta</taxon>
        <taxon>Bacillariophyta</taxon>
        <taxon>Mediophyceae</taxon>
        <taxon>Biddulphiophycidae</taxon>
        <taxon>Eupodiscales</taxon>
        <taxon>Parodontellaceae</taxon>
        <taxon>Trieres</taxon>
    </lineage>
</organism>
<sequence length="387" mass="40473">MHAAATAAPRAATGRPGSAKAATASAAKAAASVSRAGTKPASAPSSSSSALPVPPSSAPPSVAGSERAWGQRCSPACGCVVRFDASIDAPTGTITRASHVSRAVLAIPGPDGSLMPRMTSHPTRSRPMLTECKCDAANDIASRIVRYMPGKKFDSVRNATEYEGHRSSVAFREAVMKELGLDGRSEGGCYDLVEEAFLAMVRGYVPAPRRTGEGGGGGRVVRRRDGGGGGGGGREGMPPRRRRRTVAGLTDGYDNDEDDGRGLNPLRYAEAARRAGRVYPSYGGGGAAIASTSSSPAADGMPAFHMAPDDEERSAASLVSRYDDALEELCRDIEGASRKDDEDAQGMNDHDDEDGDLTSAAEDWVTYVDEQSRGRMEEDGQNNSNFK</sequence>
<evidence type="ECO:0000313" key="2">
    <source>
        <dbReference type="EMBL" id="CAD9329908.1"/>
    </source>
</evidence>
<evidence type="ECO:0000256" key="1">
    <source>
        <dbReference type="SAM" id="MobiDB-lite"/>
    </source>
</evidence>